<feature type="compositionally biased region" description="Basic and acidic residues" evidence="1">
    <location>
        <begin position="1"/>
        <end position="10"/>
    </location>
</feature>
<accession>A0ABT6HP43</accession>
<feature type="region of interest" description="Disordered" evidence="1">
    <location>
        <begin position="919"/>
        <end position="947"/>
    </location>
</feature>
<reference evidence="2 3" key="1">
    <citation type="submission" date="2023-04" db="EMBL/GenBank/DDBJ databases">
        <title>Streptomyces chengmaiensis sp. nov. isolated from the stem of mangrove plant in Hainan.</title>
        <authorList>
            <person name="Huang X."/>
            <person name="Zhou S."/>
            <person name="Chu X."/>
            <person name="Xie Y."/>
            <person name="Lin Y."/>
        </authorList>
    </citation>
    <scope>NUCLEOTIDE SEQUENCE [LARGE SCALE GENOMIC DNA]</scope>
    <source>
        <strain evidence="2 3">HNM0663</strain>
    </source>
</reference>
<gene>
    <name evidence="2" type="ORF">QCN29_14855</name>
</gene>
<sequence length="1388" mass="149736">MTITQERTDLSDVESDDAPAWRGSAVSAPIIGHAHGTAGGRKLIRHYAREVAALLAEQETAEAARVAECERIPSLSGRELAEEQREQAAVMVAEVADAPGASGDLARRTAVAELAAAEAALSRYTDVAAGQLSAALEEGESIAAVSFLDGREPASGWVLTTAAGHAFRIRPVTHCRPEEDQWEAGHDADGSYWWPANIENRPLTNVLAWIREDSATRTRFTALWAKYGQYTAQAPAFACAPERVELERGVFLVRRFGAVGLVAECRWGFEHLAVLGGDQGRTGEDWARKGPDNRRYVAEWKVWSLALEGVANSRLRVISVCADDDTAADADAYCAMSAPYVGKCSAKRSGARYWVSVVTDQGCELGRFVACARCLAGRILDDAHGGGRFSGREVVGLARDLAKGDPKTCALHWQQWGDRAAELCGQLLTEALENGERAPWPSKALADALIVQGAADGDDRAKREARAAVRERGGDKKAQDTAAALAADMRADRVALVATVRASLAAFSARIDAESAAKDAERSAEAGDLQASEEYAARASDYASAAIEAATVADAAGYGPAAADAAEEAERANEAARKAVAALAELVGSGVAESDATLDSGAPARLALPAGGQVAAPYDAARTMAALGWCAAFVDTVRLAVAGGLKADGSGFRAVDADGRTGRRVKGERVRLLVRCGYLARHASGLVVATEDGHEALRLAEAAGPGVLRDEADVMASVRKARRARQWDSHAGQDAHALPVLPGGGEERRRLAVARKGAARAAVEAEKTRKRTESLMRRARIRDRREARCEAAREAEARAPRRCCRGVWPMDWRCGECRELAARGIEDFPALPAGSTNTQQNGSDTERLGGMAGKRRITVKRITDGLWHAITRGEVYRVVHEEREVWPWVIVAPNGDRIGSPSVIDGEFVEDVRDIVRRHADGEPVAAPVATSTPEPAATDDDNDAEPMAVGEAYTGEAFARAAAFDLAETRWGVECTRHAPVTVWVDKFGDGTEYERAAMQFDNRADAEHAAQLHADDDARRDEGVVTPAEIEQAAAASFSRDQWRALGWIREGKVRETRRGFKAYDVSPDRADVSARIKRDRVPALWSAGYVKVFAVAPSVRAFGLTEDGERAYRLWSRVMKAEAVTEPETDTAHDDVKGQPYRLLSARQYWPGETPVDEEAEKAEKAAAEEKAARLDEESKRLPAEAVELISQAEKSGRWTSRTLVHPASAAVVQVHDVNEERGRVVRMLWKWTPEGWEFSTGGTLDGKGDRTELKAMSEARAWVLDAVMFAGDDVAPDEDDDQADGGEPLRVSREFIPTATPGTDAEIIEIGAAGLLWQRDGDKFAHAGRMVSPARVLPLIEAGTLYRSADGRVYPVKDNQVEEAAELPDRASQVEDHAEEKVEN</sequence>
<feature type="region of interest" description="Disordered" evidence="1">
    <location>
        <begin position="1368"/>
        <end position="1388"/>
    </location>
</feature>
<keyword evidence="3" id="KW-1185">Reference proteome</keyword>
<protein>
    <submittedName>
        <fullName evidence="2">Uncharacterized protein</fullName>
    </submittedName>
</protein>
<feature type="region of interest" description="Disordered" evidence="1">
    <location>
        <begin position="1"/>
        <end position="20"/>
    </location>
</feature>
<feature type="compositionally biased region" description="Basic and acidic residues" evidence="1">
    <location>
        <begin position="1371"/>
        <end position="1388"/>
    </location>
</feature>
<comment type="caution">
    <text evidence="2">The sequence shown here is derived from an EMBL/GenBank/DDBJ whole genome shotgun (WGS) entry which is preliminary data.</text>
</comment>
<name>A0ABT6HP43_9ACTN</name>
<dbReference type="Proteomes" id="UP001223144">
    <property type="component" value="Unassembled WGS sequence"/>
</dbReference>
<dbReference type="RefSeq" id="WP_279928448.1">
    <property type="nucleotide sequence ID" value="NZ_JARWBG010000015.1"/>
</dbReference>
<dbReference type="EMBL" id="JARWBG010000015">
    <property type="protein sequence ID" value="MDH2390047.1"/>
    <property type="molecule type" value="Genomic_DNA"/>
</dbReference>
<evidence type="ECO:0000313" key="2">
    <source>
        <dbReference type="EMBL" id="MDH2390047.1"/>
    </source>
</evidence>
<organism evidence="2 3">
    <name type="scientific">Streptomyces chengmaiensis</name>
    <dbReference type="NCBI Taxonomy" id="3040919"/>
    <lineage>
        <taxon>Bacteria</taxon>
        <taxon>Bacillati</taxon>
        <taxon>Actinomycetota</taxon>
        <taxon>Actinomycetes</taxon>
        <taxon>Kitasatosporales</taxon>
        <taxon>Streptomycetaceae</taxon>
        <taxon>Streptomyces</taxon>
    </lineage>
</organism>
<evidence type="ECO:0000256" key="1">
    <source>
        <dbReference type="SAM" id="MobiDB-lite"/>
    </source>
</evidence>
<proteinExistence type="predicted"/>
<evidence type="ECO:0000313" key="3">
    <source>
        <dbReference type="Proteomes" id="UP001223144"/>
    </source>
</evidence>